<dbReference type="GO" id="GO:0030170">
    <property type="term" value="F:pyridoxal phosphate binding"/>
    <property type="evidence" value="ECO:0007669"/>
    <property type="project" value="InterPro"/>
</dbReference>
<dbReference type="InterPro" id="IPR050596">
    <property type="entry name" value="AspAT/PAT-like"/>
</dbReference>
<evidence type="ECO:0000313" key="7">
    <source>
        <dbReference type="EMBL" id="NWE80477.1"/>
    </source>
</evidence>
<keyword evidence="4 7" id="KW-0808">Transferase</keyword>
<evidence type="ECO:0000256" key="5">
    <source>
        <dbReference type="ARBA" id="ARBA00022898"/>
    </source>
</evidence>
<dbReference type="RefSeq" id="WP_177116368.1">
    <property type="nucleotide sequence ID" value="NZ_JACARF010000207.1"/>
</dbReference>
<evidence type="ECO:0000256" key="2">
    <source>
        <dbReference type="ARBA" id="ARBA00007441"/>
    </source>
</evidence>
<dbReference type="SUPFAM" id="SSF53383">
    <property type="entry name" value="PLP-dependent transferases"/>
    <property type="match status" value="1"/>
</dbReference>
<evidence type="ECO:0000259" key="6">
    <source>
        <dbReference type="Pfam" id="PF00155"/>
    </source>
</evidence>
<gene>
    <name evidence="7" type="ORF">HX828_33440</name>
</gene>
<dbReference type="PANTHER" id="PTHR46383">
    <property type="entry name" value="ASPARTATE AMINOTRANSFERASE"/>
    <property type="match status" value="1"/>
</dbReference>
<dbReference type="Gene3D" id="3.90.1150.10">
    <property type="entry name" value="Aspartate Aminotransferase, domain 1"/>
    <property type="match status" value="1"/>
</dbReference>
<dbReference type="GO" id="GO:0008483">
    <property type="term" value="F:transaminase activity"/>
    <property type="evidence" value="ECO:0007669"/>
    <property type="project" value="UniProtKB-KW"/>
</dbReference>
<evidence type="ECO:0000256" key="3">
    <source>
        <dbReference type="ARBA" id="ARBA00022576"/>
    </source>
</evidence>
<reference evidence="7 8" key="1">
    <citation type="submission" date="2020-04" db="EMBL/GenBank/DDBJ databases">
        <title>Molecular characterization of pseudomonads from Agaricus bisporus reveal novel blotch 2 pathogens in Western Europe.</title>
        <authorList>
            <person name="Taparia T."/>
            <person name="Krijger M."/>
            <person name="Haynes E."/>
            <person name="Elpinstone J.G."/>
            <person name="Noble R."/>
            <person name="Van Der Wolf J."/>
        </authorList>
    </citation>
    <scope>NUCLEOTIDE SEQUENCE [LARGE SCALE GENOMIC DNA]</scope>
    <source>
        <strain evidence="7 8">IPO3781</strain>
    </source>
</reference>
<feature type="non-terminal residue" evidence="7">
    <location>
        <position position="1"/>
    </location>
</feature>
<dbReference type="InterPro" id="IPR004839">
    <property type="entry name" value="Aminotransferase_I/II_large"/>
</dbReference>
<dbReference type="GO" id="GO:0006520">
    <property type="term" value="P:amino acid metabolic process"/>
    <property type="evidence" value="ECO:0007669"/>
    <property type="project" value="InterPro"/>
</dbReference>
<dbReference type="EMBL" id="JACARF010000207">
    <property type="protein sequence ID" value="NWE80477.1"/>
    <property type="molecule type" value="Genomic_DNA"/>
</dbReference>
<evidence type="ECO:0000256" key="1">
    <source>
        <dbReference type="ARBA" id="ARBA00001933"/>
    </source>
</evidence>
<dbReference type="PANTHER" id="PTHR46383:SF1">
    <property type="entry name" value="ASPARTATE AMINOTRANSFERASE"/>
    <property type="match status" value="1"/>
</dbReference>
<keyword evidence="3 7" id="KW-0032">Aminotransferase</keyword>
<evidence type="ECO:0000313" key="8">
    <source>
        <dbReference type="Proteomes" id="UP000537188"/>
    </source>
</evidence>
<comment type="caution">
    <text evidence="7">The sequence shown here is derived from an EMBL/GenBank/DDBJ whole genome shotgun (WGS) entry which is preliminary data.</text>
</comment>
<sequence length="135" mass="14418">AHDEVTVGMRDIYRRRRDLVVAGLSACPGIKVQAPQAGMFVLVDVRGTGLGSLDFAWRLFREAGVSVLDAAAFGEPAQGFVRLSFTLGEARLAEACQRIAGFVAKLAGEPRVAPTPKIEVLAPVGARKMIEVIDL</sequence>
<comment type="cofactor">
    <cofactor evidence="1">
        <name>pyridoxal 5'-phosphate</name>
        <dbReference type="ChEBI" id="CHEBI:597326"/>
    </cofactor>
</comment>
<comment type="similarity">
    <text evidence="2">Belongs to the class-I pyridoxal-phosphate-dependent aminotransferase family.</text>
</comment>
<feature type="non-terminal residue" evidence="7">
    <location>
        <position position="135"/>
    </location>
</feature>
<keyword evidence="5" id="KW-0663">Pyridoxal phosphate</keyword>
<accession>A0A7Y8FJF3</accession>
<dbReference type="Proteomes" id="UP000537188">
    <property type="component" value="Unassembled WGS sequence"/>
</dbReference>
<dbReference type="Pfam" id="PF00155">
    <property type="entry name" value="Aminotran_1_2"/>
    <property type="match status" value="1"/>
</dbReference>
<dbReference type="AlphaFoldDB" id="A0A7Y8FJF3"/>
<dbReference type="InterPro" id="IPR015424">
    <property type="entry name" value="PyrdxlP-dep_Trfase"/>
</dbReference>
<organism evidence="7 8">
    <name type="scientific">Pseudomonas yamanorum</name>
    <dbReference type="NCBI Taxonomy" id="515393"/>
    <lineage>
        <taxon>Bacteria</taxon>
        <taxon>Pseudomonadati</taxon>
        <taxon>Pseudomonadota</taxon>
        <taxon>Gammaproteobacteria</taxon>
        <taxon>Pseudomonadales</taxon>
        <taxon>Pseudomonadaceae</taxon>
        <taxon>Pseudomonas</taxon>
    </lineage>
</organism>
<dbReference type="InterPro" id="IPR015422">
    <property type="entry name" value="PyrdxlP-dep_Trfase_small"/>
</dbReference>
<name>A0A7Y8FJF3_9PSED</name>
<protein>
    <submittedName>
        <fullName evidence="7">Aminotransferase class I/II-fold pyridoxal phosphate-dependent enzyme</fullName>
    </submittedName>
</protein>
<evidence type="ECO:0000256" key="4">
    <source>
        <dbReference type="ARBA" id="ARBA00022679"/>
    </source>
</evidence>
<proteinExistence type="inferred from homology"/>
<feature type="domain" description="Aminotransferase class I/classII large" evidence="6">
    <location>
        <begin position="8"/>
        <end position="99"/>
    </location>
</feature>